<dbReference type="InterPro" id="IPR000175">
    <property type="entry name" value="Na/ntran_symport"/>
</dbReference>
<dbReference type="PANTHER" id="PTHR11616:SF241">
    <property type="entry name" value="SODIUM- AND CHLORIDE-DEPENDENT GLYCINE TRANSPORTER 2"/>
    <property type="match status" value="1"/>
</dbReference>
<keyword evidence="13" id="KW-1185">Reference proteome</keyword>
<dbReference type="PROSITE" id="PS00754">
    <property type="entry name" value="NA_NEUROTRAN_SYMP_2"/>
    <property type="match status" value="1"/>
</dbReference>
<dbReference type="EMBL" id="QCYY01001843">
    <property type="protein sequence ID" value="ROT74814.1"/>
    <property type="molecule type" value="Genomic_DNA"/>
</dbReference>
<dbReference type="AlphaFoldDB" id="A0A3R7PKI4"/>
<evidence type="ECO:0000256" key="11">
    <source>
        <dbReference type="SAM" id="Phobius"/>
    </source>
</evidence>
<gene>
    <name evidence="12" type="ORF">C7M84_006676</name>
</gene>
<feature type="transmembrane region" description="Helical" evidence="11">
    <location>
        <begin position="371"/>
        <end position="391"/>
    </location>
</feature>
<keyword evidence="5 10" id="KW-0769">Symport</keyword>
<dbReference type="GO" id="GO:0005283">
    <property type="term" value="F:amino acid:sodium symporter activity"/>
    <property type="evidence" value="ECO:0007669"/>
    <property type="project" value="TreeGrafter"/>
</dbReference>
<feature type="transmembrane region" description="Helical" evidence="11">
    <location>
        <begin position="483"/>
        <end position="506"/>
    </location>
</feature>
<dbReference type="PANTHER" id="PTHR11616">
    <property type="entry name" value="SODIUM/CHLORIDE DEPENDENT TRANSPORTER"/>
    <property type="match status" value="1"/>
</dbReference>
<evidence type="ECO:0000256" key="7">
    <source>
        <dbReference type="ARBA" id="ARBA00023136"/>
    </source>
</evidence>
<accession>A0A3R7PKI4</accession>
<evidence type="ECO:0000256" key="2">
    <source>
        <dbReference type="ARBA" id="ARBA00006459"/>
    </source>
</evidence>
<keyword evidence="8" id="KW-0915">Sodium</keyword>
<evidence type="ECO:0000256" key="8">
    <source>
        <dbReference type="PIRSR" id="PIRSR600175-1"/>
    </source>
</evidence>
<reference evidence="12 13" key="1">
    <citation type="submission" date="2018-04" db="EMBL/GenBank/DDBJ databases">
        <authorList>
            <person name="Zhang X."/>
            <person name="Yuan J."/>
            <person name="Li F."/>
            <person name="Xiang J."/>
        </authorList>
    </citation>
    <scope>NUCLEOTIDE SEQUENCE [LARGE SCALE GENOMIC DNA]</scope>
    <source>
        <tissue evidence="12">Muscle</tissue>
    </source>
</reference>
<organism evidence="12 13">
    <name type="scientific">Penaeus vannamei</name>
    <name type="common">Whiteleg shrimp</name>
    <name type="synonym">Litopenaeus vannamei</name>
    <dbReference type="NCBI Taxonomy" id="6689"/>
    <lineage>
        <taxon>Eukaryota</taxon>
        <taxon>Metazoa</taxon>
        <taxon>Ecdysozoa</taxon>
        <taxon>Arthropoda</taxon>
        <taxon>Crustacea</taxon>
        <taxon>Multicrustacea</taxon>
        <taxon>Malacostraca</taxon>
        <taxon>Eumalacostraca</taxon>
        <taxon>Eucarida</taxon>
        <taxon>Decapoda</taxon>
        <taxon>Dendrobranchiata</taxon>
        <taxon>Penaeoidea</taxon>
        <taxon>Penaeidae</taxon>
        <taxon>Penaeus</taxon>
    </lineage>
</organism>
<feature type="binding site" evidence="8">
    <location>
        <position position="286"/>
    </location>
    <ligand>
        <name>Na(+)</name>
        <dbReference type="ChEBI" id="CHEBI:29101"/>
        <label>1</label>
    </ligand>
</feature>
<feature type="transmembrane region" description="Helical" evidence="11">
    <location>
        <begin position="442"/>
        <end position="462"/>
    </location>
</feature>
<evidence type="ECO:0000256" key="9">
    <source>
        <dbReference type="PIRSR" id="PIRSR600175-2"/>
    </source>
</evidence>
<feature type="transmembrane region" description="Helical" evidence="11">
    <location>
        <begin position="112"/>
        <end position="131"/>
    </location>
</feature>
<dbReference type="GO" id="GO:0005886">
    <property type="term" value="C:plasma membrane"/>
    <property type="evidence" value="ECO:0007669"/>
    <property type="project" value="TreeGrafter"/>
</dbReference>
<evidence type="ECO:0000256" key="10">
    <source>
        <dbReference type="RuleBase" id="RU003732"/>
    </source>
</evidence>
<evidence type="ECO:0000256" key="3">
    <source>
        <dbReference type="ARBA" id="ARBA00022448"/>
    </source>
</evidence>
<comment type="subcellular location">
    <subcellularLocation>
        <location evidence="1">Membrane</location>
        <topology evidence="1">Multi-pass membrane protein</topology>
    </subcellularLocation>
</comment>
<dbReference type="PROSITE" id="PS50267">
    <property type="entry name" value="NA_NEUROTRAN_SYMP_3"/>
    <property type="match status" value="1"/>
</dbReference>
<dbReference type="PROSITE" id="PS00610">
    <property type="entry name" value="NA_NEUROTRAN_SYMP_1"/>
    <property type="match status" value="1"/>
</dbReference>
<dbReference type="GO" id="GO:0046872">
    <property type="term" value="F:metal ion binding"/>
    <property type="evidence" value="ECO:0007669"/>
    <property type="project" value="UniProtKB-KW"/>
</dbReference>
<evidence type="ECO:0000313" key="12">
    <source>
        <dbReference type="EMBL" id="ROT74814.1"/>
    </source>
</evidence>
<feature type="binding site" evidence="8">
    <location>
        <position position="386"/>
    </location>
    <ligand>
        <name>Na(+)</name>
        <dbReference type="ChEBI" id="CHEBI:29101"/>
        <label>1</label>
    </ligand>
</feature>
<dbReference type="NCBIfam" id="NF037979">
    <property type="entry name" value="Na_transp"/>
    <property type="match status" value="1"/>
</dbReference>
<keyword evidence="9" id="KW-1015">Disulfide bond</keyword>
<feature type="transmembrane region" description="Helical" evidence="11">
    <location>
        <begin position="526"/>
        <end position="547"/>
    </location>
</feature>
<sequence>MSSSGDSLLDAEGEREERGHWSHKCDYLFTMTGYAIGLSNVWRFPYLCYVNGGGAFLVPYLLMLVLVGIPLFFLETAVGQFSSSSCLAVFSVCPAFKGLGMASLAINLVTVAYYIVLVSYPLLFITYSFTWDLPWASCGNSWNSPNCTAFSPSTLVLLLSCRFPPSTYNSPSVLSLTLNLSFNRHRKLLRASSGIDDVGRIEWPVVVVTFVVFVFLFFCVFKGIKILGKVMWLTAIFPFVMLFSLLIRGVTLPGAVDGIYFYIYPEFNRLKEMKVWAAAAIQIFYSLGPGWGSLICFGSYNKYRNRCTRDALIVPVLNCSTSILAGFVVFSVLGFMAKRAGVSVEELAVAGPSLVFVVYPEALSLMPVAPLWSVLFFLMLFFLGIDACFAHTETPVLCVLDEFPKLRGRRDWVTFFVCFISFLATIIFGTDGGIYWITLVDWYCASFTVIIVCFCQICIFSYTYGAGRTVQDLQLMTGRPIGYGWWGTWLVVTPLVLLGILMNTVLNQSGAGYRGVTFPTWAQSTGWVIALASIQFIPTYFLYYFCFRTAGSLKQRMRTCLSPSAAWGPAKESHREEWMQHRLKYPLRHRLLHPSLCENTSSSPDVFLKAL</sequence>
<evidence type="ECO:0000256" key="4">
    <source>
        <dbReference type="ARBA" id="ARBA00022692"/>
    </source>
</evidence>
<dbReference type="Proteomes" id="UP000283509">
    <property type="component" value="Unassembled WGS sequence"/>
</dbReference>
<feature type="binding site" evidence="8">
    <location>
        <position position="40"/>
    </location>
    <ligand>
        <name>Na(+)</name>
        <dbReference type="ChEBI" id="CHEBI:29101"/>
        <label>1</label>
    </ligand>
</feature>
<proteinExistence type="inferred from homology"/>
<dbReference type="OrthoDB" id="6581954at2759"/>
<feature type="binding site" evidence="8">
    <location>
        <position position="318"/>
    </location>
    <ligand>
        <name>Na(+)</name>
        <dbReference type="ChEBI" id="CHEBI:29101"/>
        <label>1</label>
    </ligand>
</feature>
<feature type="transmembrane region" description="Helical" evidence="11">
    <location>
        <begin position="412"/>
        <end position="436"/>
    </location>
</feature>
<feature type="transmembrane region" description="Helical" evidence="11">
    <location>
        <begin position="312"/>
        <end position="335"/>
    </location>
</feature>
<evidence type="ECO:0000256" key="6">
    <source>
        <dbReference type="ARBA" id="ARBA00022989"/>
    </source>
</evidence>
<name>A0A3R7PKI4_PENVA</name>
<keyword evidence="7 11" id="KW-0472">Membrane</keyword>
<keyword evidence="3 10" id="KW-0813">Transport</keyword>
<dbReference type="Pfam" id="PF00209">
    <property type="entry name" value="SNF"/>
    <property type="match status" value="1"/>
</dbReference>
<dbReference type="SUPFAM" id="SSF161070">
    <property type="entry name" value="SNF-like"/>
    <property type="match status" value="1"/>
</dbReference>
<evidence type="ECO:0000256" key="5">
    <source>
        <dbReference type="ARBA" id="ARBA00022847"/>
    </source>
</evidence>
<feature type="transmembrane region" description="Helical" evidence="11">
    <location>
        <begin position="203"/>
        <end position="224"/>
    </location>
</feature>
<protein>
    <recommendedName>
        <fullName evidence="10">Transporter</fullName>
    </recommendedName>
</protein>
<feature type="disulfide bond" evidence="9">
    <location>
        <begin position="138"/>
        <end position="147"/>
    </location>
</feature>
<keyword evidence="4 10" id="KW-0812">Transmembrane</keyword>
<evidence type="ECO:0000256" key="1">
    <source>
        <dbReference type="ARBA" id="ARBA00004141"/>
    </source>
</evidence>
<feature type="binding site" evidence="8">
    <location>
        <position position="35"/>
    </location>
    <ligand>
        <name>Na(+)</name>
        <dbReference type="ChEBI" id="CHEBI:29101"/>
        <label>1</label>
    </ligand>
</feature>
<reference evidence="12 13" key="2">
    <citation type="submission" date="2019-01" db="EMBL/GenBank/DDBJ databases">
        <title>The decoding of complex shrimp genome reveals the adaptation for benthos swimmer, frequently molting mechanism and breeding impact on genome.</title>
        <authorList>
            <person name="Sun Y."/>
            <person name="Gao Y."/>
            <person name="Yu Y."/>
        </authorList>
    </citation>
    <scope>NUCLEOTIDE SEQUENCE [LARGE SCALE GENOMIC DNA]</scope>
    <source>
        <tissue evidence="12">Muscle</tissue>
    </source>
</reference>
<comment type="caution">
    <text evidence="12">The sequence shown here is derived from an EMBL/GenBank/DDBJ whole genome shotgun (WGS) entry which is preliminary data.</text>
</comment>
<feature type="binding site" evidence="8">
    <location>
        <position position="33"/>
    </location>
    <ligand>
        <name>Na(+)</name>
        <dbReference type="ChEBI" id="CHEBI:29101"/>
        <label>1</label>
    </ligand>
</feature>
<feature type="transmembrane region" description="Helical" evidence="11">
    <location>
        <begin position="230"/>
        <end position="263"/>
    </location>
</feature>
<feature type="transmembrane region" description="Helical" evidence="11">
    <location>
        <begin position="54"/>
        <end position="74"/>
    </location>
</feature>
<dbReference type="InterPro" id="IPR037272">
    <property type="entry name" value="SNS_sf"/>
</dbReference>
<keyword evidence="8" id="KW-0479">Metal-binding</keyword>
<comment type="similarity">
    <text evidence="2 10">Belongs to the sodium:neurotransmitter symporter (SNF) (TC 2.A.22) family.</text>
</comment>
<feature type="transmembrane region" description="Helical" evidence="11">
    <location>
        <begin position="275"/>
        <end position="300"/>
    </location>
</feature>
<keyword evidence="6 11" id="KW-1133">Transmembrane helix</keyword>
<feature type="binding site" evidence="8">
    <location>
        <position position="383"/>
    </location>
    <ligand>
        <name>Na(+)</name>
        <dbReference type="ChEBI" id="CHEBI:29101"/>
        <label>1</label>
    </ligand>
</feature>
<dbReference type="PRINTS" id="PR00176">
    <property type="entry name" value="NANEUSMPORT"/>
</dbReference>
<evidence type="ECO:0000313" key="13">
    <source>
        <dbReference type="Proteomes" id="UP000283509"/>
    </source>
</evidence>
<dbReference type="GO" id="GO:0089718">
    <property type="term" value="P:amino acid import across plasma membrane"/>
    <property type="evidence" value="ECO:0007669"/>
    <property type="project" value="TreeGrafter"/>
</dbReference>